<evidence type="ECO:0000313" key="1">
    <source>
        <dbReference type="EMBL" id="KKB57745.1"/>
    </source>
</evidence>
<sequence>MNKYFFISLLCMLLLSCNKQNSKTEQKILQVELSPKDLVASTLFKKIEVIPLETNEQCLLKTIGRVIEADNKYYILDDDREMGILFCFDKQGKFLSKIDKTGNGPGEYNMIYEVIVNPEENLIHMLSPMGAIHTYTTDGQFIKRHLLPGGGGQTDMIEIDKGLIAYWTLTTAGDPTENLITFYNTNTEEIAGGFWKTTDDNFMTNMCIDVFYKYNNENYFSTQYSNEVYRFTKEAVELAYRWDFGSGNINLEPFKERIKEDPNVFPQLVDSHEVPYFFFRQFQNKDYYYTVLNTWNIDKWRNVFYRKKDGKSFVFDTLEGGAKVKKTSLFTDEYMICIVSPEEIGTLHNILPPEEFSKVKNLQEDDNLCLVKYYFK</sequence>
<dbReference type="AlphaFoldDB" id="A0A0F5JJJ3"/>
<dbReference type="Proteomes" id="UP000033047">
    <property type="component" value="Unassembled WGS sequence"/>
</dbReference>
<organism evidence="1 2">
    <name type="scientific">Parabacteroides goldsteinii DSM 19448 = WAL 12034</name>
    <dbReference type="NCBI Taxonomy" id="927665"/>
    <lineage>
        <taxon>Bacteria</taxon>
        <taxon>Pseudomonadati</taxon>
        <taxon>Bacteroidota</taxon>
        <taxon>Bacteroidia</taxon>
        <taxon>Bacteroidales</taxon>
        <taxon>Tannerellaceae</taxon>
        <taxon>Parabacteroides</taxon>
    </lineage>
</organism>
<dbReference type="EMBL" id="AQHV01000008">
    <property type="protein sequence ID" value="KKB57745.1"/>
    <property type="molecule type" value="Genomic_DNA"/>
</dbReference>
<gene>
    <name evidence="1" type="ORF">HMPREF1535_01192</name>
</gene>
<evidence type="ECO:0000313" key="2">
    <source>
        <dbReference type="Proteomes" id="UP000033047"/>
    </source>
</evidence>
<dbReference type="HOGENOM" id="CLU_056133_0_1_10"/>
<accession>A0A0F5JJJ3</accession>
<dbReference type="PROSITE" id="PS51257">
    <property type="entry name" value="PROKAR_LIPOPROTEIN"/>
    <property type="match status" value="1"/>
</dbReference>
<dbReference type="Pfam" id="PF17170">
    <property type="entry name" value="DUF5128"/>
    <property type="match status" value="1"/>
</dbReference>
<dbReference type="PATRIC" id="fig|927665.4.peg.1217"/>
<comment type="caution">
    <text evidence="1">The sequence shown here is derived from an EMBL/GenBank/DDBJ whole genome shotgun (WGS) entry which is preliminary data.</text>
</comment>
<dbReference type="RefSeq" id="WP_046145558.1">
    <property type="nucleotide sequence ID" value="NZ_KQ033912.1"/>
</dbReference>
<dbReference type="Gene3D" id="2.120.10.30">
    <property type="entry name" value="TolB, C-terminal domain"/>
    <property type="match status" value="1"/>
</dbReference>
<name>A0A0F5JJJ3_9BACT</name>
<proteinExistence type="predicted"/>
<evidence type="ECO:0008006" key="3">
    <source>
        <dbReference type="Google" id="ProtNLM"/>
    </source>
</evidence>
<reference evidence="1 2" key="1">
    <citation type="submission" date="2013-04" db="EMBL/GenBank/DDBJ databases">
        <title>The Genome Sequence of Parabacteroides goldsteinii DSM 19448.</title>
        <authorList>
            <consortium name="The Broad Institute Genomics Platform"/>
            <person name="Earl A."/>
            <person name="Ward D."/>
            <person name="Feldgarden M."/>
            <person name="Gevers D."/>
            <person name="Martens E."/>
            <person name="Sakamoto M."/>
            <person name="Benno Y."/>
            <person name="Song Y."/>
            <person name="Liu C."/>
            <person name="Lee J."/>
            <person name="Bolanos M."/>
            <person name="Vaisanen M.L."/>
            <person name="Finegold S.M."/>
            <person name="Walker B."/>
            <person name="Young S."/>
            <person name="Zeng Q."/>
            <person name="Gargeya S."/>
            <person name="Fitzgerald M."/>
            <person name="Haas B."/>
            <person name="Abouelleil A."/>
            <person name="Allen A.W."/>
            <person name="Alvarado L."/>
            <person name="Arachchi H.M."/>
            <person name="Berlin A.M."/>
            <person name="Chapman S.B."/>
            <person name="Gainer-Dewar J."/>
            <person name="Goldberg J."/>
            <person name="Griggs A."/>
            <person name="Gujja S."/>
            <person name="Hansen M."/>
            <person name="Howarth C."/>
            <person name="Imamovic A."/>
            <person name="Ireland A."/>
            <person name="Larimer J."/>
            <person name="McCowan C."/>
            <person name="Murphy C."/>
            <person name="Pearson M."/>
            <person name="Poon T.W."/>
            <person name="Priest M."/>
            <person name="Roberts A."/>
            <person name="Saif S."/>
            <person name="Shea T."/>
            <person name="Sisk P."/>
            <person name="Sykes S."/>
            <person name="Wortman J."/>
            <person name="Nusbaum C."/>
            <person name="Birren B."/>
        </authorList>
    </citation>
    <scope>NUCLEOTIDE SEQUENCE [LARGE SCALE GENOMIC DNA]</scope>
    <source>
        <strain evidence="1 2">DSM 19448</strain>
    </source>
</reference>
<dbReference type="InterPro" id="IPR011042">
    <property type="entry name" value="6-blade_b-propeller_TolB-like"/>
</dbReference>
<dbReference type="STRING" id="927665.HMPREF1535_01192"/>
<dbReference type="SUPFAM" id="SSF101898">
    <property type="entry name" value="NHL repeat"/>
    <property type="match status" value="1"/>
</dbReference>
<protein>
    <recommendedName>
        <fullName evidence="3">6-bladed beta-propeller</fullName>
    </recommendedName>
</protein>